<protein>
    <submittedName>
        <fullName evidence="1">Uncharacterized protein</fullName>
    </submittedName>
</protein>
<name>A0ABD0KZ70_9CAEN</name>
<proteinExistence type="predicted"/>
<sequence length="206" mass="22690">MKVCTNIGHCVNICTGTTHMTQHPQRTCITSDPRLSPRVMVAAHHMVEGRGCSLPCLGNDGLNTSVLVNSFLKARIPTPTAPWDPDLELQHSAASSLKQARLATNREQISLRNECGVLFSGKFQRAQVAAKHLKDLLGRCLFSVFADQGQNVTNTDMTSTVCQFLCLCRVVHCEQSRCCRGHWQMCGQASNDVDSSRLHKGFHVVT</sequence>
<dbReference type="Proteomes" id="UP001519460">
    <property type="component" value="Unassembled WGS sequence"/>
</dbReference>
<evidence type="ECO:0000313" key="2">
    <source>
        <dbReference type="Proteomes" id="UP001519460"/>
    </source>
</evidence>
<organism evidence="1 2">
    <name type="scientific">Batillaria attramentaria</name>
    <dbReference type="NCBI Taxonomy" id="370345"/>
    <lineage>
        <taxon>Eukaryota</taxon>
        <taxon>Metazoa</taxon>
        <taxon>Spiralia</taxon>
        <taxon>Lophotrochozoa</taxon>
        <taxon>Mollusca</taxon>
        <taxon>Gastropoda</taxon>
        <taxon>Caenogastropoda</taxon>
        <taxon>Sorbeoconcha</taxon>
        <taxon>Cerithioidea</taxon>
        <taxon>Batillariidae</taxon>
        <taxon>Batillaria</taxon>
    </lineage>
</organism>
<reference evidence="1 2" key="1">
    <citation type="journal article" date="2023" name="Sci. Data">
        <title>Genome assembly of the Korean intertidal mud-creeper Batillaria attramentaria.</title>
        <authorList>
            <person name="Patra A.K."/>
            <person name="Ho P.T."/>
            <person name="Jun S."/>
            <person name="Lee S.J."/>
            <person name="Kim Y."/>
            <person name="Won Y.J."/>
        </authorList>
    </citation>
    <scope>NUCLEOTIDE SEQUENCE [LARGE SCALE GENOMIC DNA]</scope>
    <source>
        <strain evidence="1">Wonlab-2016</strain>
    </source>
</reference>
<dbReference type="EMBL" id="JACVVK020000103">
    <property type="protein sequence ID" value="KAK7492454.1"/>
    <property type="molecule type" value="Genomic_DNA"/>
</dbReference>
<comment type="caution">
    <text evidence="1">The sequence shown here is derived from an EMBL/GenBank/DDBJ whole genome shotgun (WGS) entry which is preliminary data.</text>
</comment>
<gene>
    <name evidence="1" type="ORF">BaRGS_00016327</name>
</gene>
<keyword evidence="2" id="KW-1185">Reference proteome</keyword>
<accession>A0ABD0KZ70</accession>
<evidence type="ECO:0000313" key="1">
    <source>
        <dbReference type="EMBL" id="KAK7492454.1"/>
    </source>
</evidence>
<dbReference type="AlphaFoldDB" id="A0ABD0KZ70"/>